<name>A0ABT8DPP2_9BURK</name>
<dbReference type="Pfam" id="PF00294">
    <property type="entry name" value="PfkB"/>
    <property type="match status" value="1"/>
</dbReference>
<dbReference type="EMBL" id="JAUHHC010000002">
    <property type="protein sequence ID" value="MDN3920321.1"/>
    <property type="molecule type" value="Genomic_DNA"/>
</dbReference>
<keyword evidence="2" id="KW-0808">Transferase</keyword>
<dbReference type="CDD" id="cd01167">
    <property type="entry name" value="bac_FRK"/>
    <property type="match status" value="1"/>
</dbReference>
<keyword evidence="4 7" id="KW-0418">Kinase</keyword>
<dbReference type="GO" id="GO:0016301">
    <property type="term" value="F:kinase activity"/>
    <property type="evidence" value="ECO:0007669"/>
    <property type="project" value="UniProtKB-KW"/>
</dbReference>
<dbReference type="PANTHER" id="PTHR43085">
    <property type="entry name" value="HEXOKINASE FAMILY MEMBER"/>
    <property type="match status" value="1"/>
</dbReference>
<dbReference type="InterPro" id="IPR029056">
    <property type="entry name" value="Ribokinase-like"/>
</dbReference>
<sequence length="303" mass="32480">MSRPLPGFVSFGEALTDLIRVDGHHWRACDGGAPWNLARAMQGLGVSSAFAGAISTDVFGRQLRQATLDAGLDERYLQSVDKSPLLAVVHESSPPQYFFIGDDSADLHFDPSALPEGWREAISWAHFGGISLAREPLARRLLAQAESLRADGIRISYDPNFRVLMDERYDATLARMCKLADVIKVSDEDLCGLFRTTDPAVGLRTLRDWNPQAWVMVTRGEHGAELLHGTSSSAARPPAVTVVDTVGAGDASMAGLIVSMMTRTDAPPEAHLAWAMAAGAAACMQAGAATLTMDAILRLVPPA</sequence>
<dbReference type="Gene3D" id="3.40.1190.20">
    <property type="match status" value="1"/>
</dbReference>
<dbReference type="InterPro" id="IPR011611">
    <property type="entry name" value="PfkB_dom"/>
</dbReference>
<comment type="similarity">
    <text evidence="1">Belongs to the carbohydrate kinase PfkB family.</text>
</comment>
<dbReference type="InterPro" id="IPR050306">
    <property type="entry name" value="PfkB_Carbo_kinase"/>
</dbReference>
<evidence type="ECO:0000256" key="2">
    <source>
        <dbReference type="ARBA" id="ARBA00022679"/>
    </source>
</evidence>
<keyword evidence="3" id="KW-0547">Nucleotide-binding</keyword>
<keyword evidence="8" id="KW-1185">Reference proteome</keyword>
<dbReference type="SUPFAM" id="SSF53613">
    <property type="entry name" value="Ribokinase-like"/>
    <property type="match status" value="1"/>
</dbReference>
<protein>
    <submittedName>
        <fullName evidence="7">PfkB family carbohydrate kinase</fullName>
    </submittedName>
</protein>
<proteinExistence type="inferred from homology"/>
<feature type="domain" description="Carbohydrate kinase PfkB" evidence="6">
    <location>
        <begin position="9"/>
        <end position="290"/>
    </location>
</feature>
<dbReference type="PANTHER" id="PTHR43085:SF1">
    <property type="entry name" value="PSEUDOURIDINE KINASE-RELATED"/>
    <property type="match status" value="1"/>
</dbReference>
<evidence type="ECO:0000256" key="5">
    <source>
        <dbReference type="ARBA" id="ARBA00022840"/>
    </source>
</evidence>
<keyword evidence="5" id="KW-0067">ATP-binding</keyword>
<evidence type="ECO:0000259" key="6">
    <source>
        <dbReference type="Pfam" id="PF00294"/>
    </source>
</evidence>
<comment type="caution">
    <text evidence="7">The sequence shown here is derived from an EMBL/GenBank/DDBJ whole genome shotgun (WGS) entry which is preliminary data.</text>
</comment>
<gene>
    <name evidence="7" type="ORF">QWJ38_08540</name>
</gene>
<evidence type="ECO:0000256" key="4">
    <source>
        <dbReference type="ARBA" id="ARBA00022777"/>
    </source>
</evidence>
<dbReference type="RefSeq" id="WP_290358625.1">
    <property type="nucleotide sequence ID" value="NZ_JAUHHC010000002.1"/>
</dbReference>
<dbReference type="InterPro" id="IPR002173">
    <property type="entry name" value="Carboh/pur_kinase_PfkB_CS"/>
</dbReference>
<dbReference type="PROSITE" id="PS00584">
    <property type="entry name" value="PFKB_KINASES_2"/>
    <property type="match status" value="1"/>
</dbReference>
<evidence type="ECO:0000313" key="8">
    <source>
        <dbReference type="Proteomes" id="UP001228044"/>
    </source>
</evidence>
<evidence type="ECO:0000313" key="7">
    <source>
        <dbReference type="EMBL" id="MDN3920321.1"/>
    </source>
</evidence>
<evidence type="ECO:0000256" key="3">
    <source>
        <dbReference type="ARBA" id="ARBA00022741"/>
    </source>
</evidence>
<dbReference type="Proteomes" id="UP001228044">
    <property type="component" value="Unassembled WGS sequence"/>
</dbReference>
<accession>A0ABT8DPP2</accession>
<reference evidence="7 8" key="1">
    <citation type="submission" date="2023-06" db="EMBL/GenBank/DDBJ databases">
        <title>Pelomonas sp. PFR6 16S ribosomal RNA gene Genome sequencing and assembly.</title>
        <authorList>
            <person name="Woo H."/>
        </authorList>
    </citation>
    <scope>NUCLEOTIDE SEQUENCE [LARGE SCALE GENOMIC DNA]</scope>
    <source>
        <strain evidence="7 8">PFR6</strain>
    </source>
</reference>
<evidence type="ECO:0000256" key="1">
    <source>
        <dbReference type="ARBA" id="ARBA00010688"/>
    </source>
</evidence>
<organism evidence="7 8">
    <name type="scientific">Roseateles violae</name>
    <dbReference type="NCBI Taxonomy" id="3058042"/>
    <lineage>
        <taxon>Bacteria</taxon>
        <taxon>Pseudomonadati</taxon>
        <taxon>Pseudomonadota</taxon>
        <taxon>Betaproteobacteria</taxon>
        <taxon>Burkholderiales</taxon>
        <taxon>Sphaerotilaceae</taxon>
        <taxon>Roseateles</taxon>
    </lineage>
</organism>